<organism evidence="2 3">
    <name type="scientific">Amycolatopsis lexingtonensis</name>
    <dbReference type="NCBI Taxonomy" id="218822"/>
    <lineage>
        <taxon>Bacteria</taxon>
        <taxon>Bacillati</taxon>
        <taxon>Actinomycetota</taxon>
        <taxon>Actinomycetes</taxon>
        <taxon>Pseudonocardiales</taxon>
        <taxon>Pseudonocardiaceae</taxon>
        <taxon>Amycolatopsis</taxon>
    </lineage>
</organism>
<dbReference type="RefSeq" id="WP_249026902.1">
    <property type="nucleotide sequence ID" value="NZ_JADBEG010000001.1"/>
</dbReference>
<accession>A0ABR9HXI8</accession>
<feature type="domain" description="MEDS" evidence="1">
    <location>
        <begin position="21"/>
        <end position="167"/>
    </location>
</feature>
<proteinExistence type="predicted"/>
<comment type="caution">
    <text evidence="2">The sequence shown here is derived from an EMBL/GenBank/DDBJ whole genome shotgun (WGS) entry which is preliminary data.</text>
</comment>
<evidence type="ECO:0000313" key="2">
    <source>
        <dbReference type="EMBL" id="MBE1495641.1"/>
    </source>
</evidence>
<name>A0ABR9HXI8_9PSEU</name>
<dbReference type="EMBL" id="JADBEG010000001">
    <property type="protein sequence ID" value="MBE1495641.1"/>
    <property type="molecule type" value="Genomic_DNA"/>
</dbReference>
<gene>
    <name evidence="2" type="ORF">H4696_002741</name>
</gene>
<reference evidence="2 3" key="1">
    <citation type="submission" date="2020-10" db="EMBL/GenBank/DDBJ databases">
        <title>Sequencing the genomes of 1000 actinobacteria strains.</title>
        <authorList>
            <person name="Klenk H.-P."/>
        </authorList>
    </citation>
    <scope>NUCLEOTIDE SEQUENCE [LARGE SCALE GENOMIC DNA]</scope>
    <source>
        <strain evidence="2 3">DSM 44653</strain>
    </source>
</reference>
<dbReference type="InterPro" id="IPR047718">
    <property type="entry name" value="RsbA-like_anti_sig"/>
</dbReference>
<evidence type="ECO:0000313" key="3">
    <source>
        <dbReference type="Proteomes" id="UP000631670"/>
    </source>
</evidence>
<dbReference type="Pfam" id="PF14417">
    <property type="entry name" value="MEDS"/>
    <property type="match status" value="1"/>
</dbReference>
<protein>
    <recommendedName>
        <fullName evidence="1">MEDS domain-containing protein</fullName>
    </recommendedName>
</protein>
<keyword evidence="3" id="KW-1185">Reference proteome</keyword>
<dbReference type="InterPro" id="IPR025847">
    <property type="entry name" value="MEDS_domain"/>
</dbReference>
<evidence type="ECO:0000259" key="1">
    <source>
        <dbReference type="Pfam" id="PF14417"/>
    </source>
</evidence>
<sequence>MHETTAATGSAPGGVPEAGFRHQGFLYGTDAEFLATAVPFAQEGLCRGEPVLVTTTAANLELLRAVLGADADRIAFAESGYIGRRPAKLANALRRYWDRHRSTAPTGAVRVLAEPARSGGAREAAAWQRTEHGFNAALGGTRIWLICPYDTRVLDAGVVEEARRTHPECVIAGQVRLSARFTPPAAGDAFEVAGTPEADEVFRFEGDLVAVRRYVLDRAGALLRSEDTATLFGIAVGEAIAYLLERGIDRAAVWVRPAAGRVVCTLHSDRPVAGPAFYGLRAAAGPGGGLWMTDQICEWLDISSDAAGCTVELAMRERAAGD</sequence>
<dbReference type="Proteomes" id="UP000631670">
    <property type="component" value="Unassembled WGS sequence"/>
</dbReference>
<dbReference type="NCBIfam" id="NF041045">
    <property type="entry name" value="RsbA_anti_sig"/>
    <property type="match status" value="1"/>
</dbReference>